<dbReference type="InterPro" id="IPR003750">
    <property type="entry name" value="Put_MeTrfase-C9orf114-like"/>
</dbReference>
<gene>
    <name evidence="3" type="ORF">P8C59_009475</name>
</gene>
<protein>
    <recommendedName>
        <fullName evidence="5">RNA methyltransferase</fullName>
    </recommendedName>
</protein>
<dbReference type="InterPro" id="IPR029028">
    <property type="entry name" value="Alpha/beta_knot_MTases"/>
</dbReference>
<reference evidence="3" key="1">
    <citation type="journal article" date="2023" name="Mol. Plant Microbe Interact.">
        <title>Elucidating the Obligate Nature and Biological Capacity of an Invasive Fungal Corn Pathogen.</title>
        <authorList>
            <person name="MacCready J.S."/>
            <person name="Roggenkamp E.M."/>
            <person name="Gdanetz K."/>
            <person name="Chilvers M.I."/>
        </authorList>
    </citation>
    <scope>NUCLEOTIDE SEQUENCE</scope>
    <source>
        <strain evidence="3">PM02</strain>
    </source>
</reference>
<dbReference type="SUPFAM" id="SSF50249">
    <property type="entry name" value="Nucleic acid-binding proteins"/>
    <property type="match status" value="1"/>
</dbReference>
<name>A0AAD9IDB9_9PEZI</name>
<comment type="similarity">
    <text evidence="1">Belongs to the class IV-like SAM-binding methyltransferase superfamily.</text>
</comment>
<feature type="region of interest" description="Disordered" evidence="2">
    <location>
        <begin position="192"/>
        <end position="220"/>
    </location>
</feature>
<proteinExistence type="inferred from homology"/>
<organism evidence="3 4">
    <name type="scientific">Phyllachora maydis</name>
    <dbReference type="NCBI Taxonomy" id="1825666"/>
    <lineage>
        <taxon>Eukaryota</taxon>
        <taxon>Fungi</taxon>
        <taxon>Dikarya</taxon>
        <taxon>Ascomycota</taxon>
        <taxon>Pezizomycotina</taxon>
        <taxon>Sordariomycetes</taxon>
        <taxon>Sordariomycetidae</taxon>
        <taxon>Phyllachorales</taxon>
        <taxon>Phyllachoraceae</taxon>
        <taxon>Phyllachora</taxon>
    </lineage>
</organism>
<accession>A0AAD9IDB9</accession>
<feature type="region of interest" description="Disordered" evidence="2">
    <location>
        <begin position="1"/>
        <end position="20"/>
    </location>
</feature>
<dbReference type="PANTHER" id="PTHR12150:SF13">
    <property type="entry name" value="METHYLTRANSFERASE C9ORF114-RELATED"/>
    <property type="match status" value="1"/>
</dbReference>
<dbReference type="InterPro" id="IPR012340">
    <property type="entry name" value="NA-bd_OB-fold"/>
</dbReference>
<dbReference type="CDD" id="cd18086">
    <property type="entry name" value="HsC9orf114-like"/>
    <property type="match status" value="1"/>
</dbReference>
<dbReference type="PANTHER" id="PTHR12150">
    <property type="entry name" value="CLASS IV SAM-BINDING METHYLTRANSFERASE-RELATED"/>
    <property type="match status" value="1"/>
</dbReference>
<evidence type="ECO:0008006" key="5">
    <source>
        <dbReference type="Google" id="ProtNLM"/>
    </source>
</evidence>
<evidence type="ECO:0000256" key="1">
    <source>
        <dbReference type="ARBA" id="ARBA00009841"/>
    </source>
</evidence>
<evidence type="ECO:0000256" key="2">
    <source>
        <dbReference type="SAM" id="MobiDB-lite"/>
    </source>
</evidence>
<dbReference type="EMBL" id="JAQQPM010000009">
    <property type="protein sequence ID" value="KAK2075343.1"/>
    <property type="molecule type" value="Genomic_DNA"/>
</dbReference>
<dbReference type="Pfam" id="PF02598">
    <property type="entry name" value="Methyltrn_RNA_3"/>
    <property type="match status" value="1"/>
</dbReference>
<sequence length="351" mass="38861">MAPSHEHRAKKRRLDSDAGQVDTFKPATRFKPTEPRTWTVSVAVPTSIITDCVTREQRTTIAGRIARALAVFSVDEVVIFDDRPRAGRVPGEDKPESYTGETDPAHFLHHILTYLETPPFMRKTLFPLHPNLRSQGLLPSLDMPHHPHKDEWLPYREGLTLEGSVPKNAKGTMVDIGMPEPVRIAEAIPPRTRVTLQMPDPDPDPDPSTTTKLPEPVHPSAPRTEAGYFWGFGVRTCASLSDVFTTSDFADGYDVSIGTSERGVALAQAFPRAGRPVAFRHLLVVFGGPRGLEYAAMNDAELARLDVAGARTRDLFDHWVNVLPNQGSRTIRTDEAVLVALTGLRRLWDAS</sequence>
<dbReference type="Proteomes" id="UP001217918">
    <property type="component" value="Unassembled WGS sequence"/>
</dbReference>
<evidence type="ECO:0000313" key="4">
    <source>
        <dbReference type="Proteomes" id="UP001217918"/>
    </source>
</evidence>
<dbReference type="SUPFAM" id="SSF75217">
    <property type="entry name" value="alpha/beta knot"/>
    <property type="match status" value="1"/>
</dbReference>
<comment type="caution">
    <text evidence="3">The sequence shown here is derived from an EMBL/GenBank/DDBJ whole genome shotgun (WGS) entry which is preliminary data.</text>
</comment>
<keyword evidence="4" id="KW-1185">Reference proteome</keyword>
<dbReference type="AlphaFoldDB" id="A0AAD9IDB9"/>
<evidence type="ECO:0000313" key="3">
    <source>
        <dbReference type="EMBL" id="KAK2075343.1"/>
    </source>
</evidence>
<dbReference type="InterPro" id="IPR029026">
    <property type="entry name" value="tRNA_m1G_MTases_N"/>
</dbReference>
<dbReference type="Gene3D" id="3.40.1280.10">
    <property type="match status" value="2"/>
</dbReference>